<dbReference type="GO" id="GO:0000462">
    <property type="term" value="P:maturation of SSU-rRNA from tricistronic rRNA transcript (SSU-rRNA, 5.8S rRNA, LSU-rRNA)"/>
    <property type="evidence" value="ECO:0007669"/>
    <property type="project" value="InterPro"/>
</dbReference>
<accession>A0A1U8BNH1</accession>
<dbReference type="Pfam" id="PF24892">
    <property type="entry name" value="UTP6_C"/>
    <property type="match status" value="1"/>
</dbReference>
<evidence type="ECO:0000256" key="1">
    <source>
        <dbReference type="ARBA" id="ARBA00004604"/>
    </source>
</evidence>
<sequence length="601" mass="70117">MADVVQYRLERMVDELDDLERRGLFTRREIAEIVKKRRNFEYRLKRPSPLKQDYLAYIEYEKQLDSLRRLRKKSVARQMKEKDNKKLRKSVSDFAGVSRILEIYRLAVMRYKGDIDLWFRYLEFCRERGHGRMKQVLAQVIRFHPKVPGLWIYAAAWEFDHNLNVAAARALMQSGLRACPNSEDLWVEYLRMELTYLNKLKARKAALGEDKGTLTRDNGDAIEKQWRDENKDLFMPLSEGGENADGSSAQEEESEKKEDAFREQGSIILETIYSGAVKALPSNMSLRKRFLEILDATDLAHSDELKEEIMNSMTRDFSKDTDYWDWLARLQINDIRNSKDISKEVVFRQLNKAVEVYEEALKVVASARMFSLYTKFLMDVIVPEREDSIDSWFPSTSDHAAEYISNLLKVYEKAESMECLTEDLAYQYISFYLQLGKLGEARKLAEKLCNEKLPGAVKLWVLRVSIEIKWARRKSASLSKEDLLSVYELLRNVLTKVAISEAESLWLMAIKLFSNHKDYFDKLVQISLILLAKGGDDSESKFSLSSAIVNWVVQRDGILRARDMYKRLVHQKRRMLSIGVPGRRSKTRVDCLLHMIYDGFL</sequence>
<dbReference type="RefSeq" id="XP_010278634.1">
    <property type="nucleotide sequence ID" value="XM_010280332.1"/>
</dbReference>
<dbReference type="Proteomes" id="UP000189703">
    <property type="component" value="Unplaced"/>
</dbReference>
<dbReference type="PANTHER" id="PTHR23271:SF1">
    <property type="entry name" value="U3 SMALL NUCLEOLAR RNA-ASSOCIATED PROTEIN 6 HOMOLOG"/>
    <property type="match status" value="1"/>
</dbReference>
<comment type="subcellular location">
    <subcellularLocation>
        <location evidence="1">Nucleus</location>
        <location evidence="1">Nucleolus</location>
    </subcellularLocation>
</comment>
<evidence type="ECO:0000313" key="9">
    <source>
        <dbReference type="Proteomes" id="UP000189703"/>
    </source>
</evidence>
<dbReference type="InterPro" id="IPR003107">
    <property type="entry name" value="HAT"/>
</dbReference>
<name>A0A1U8BNH1_NELNU</name>
<evidence type="ECO:0000256" key="5">
    <source>
        <dbReference type="ARBA" id="ARBA00023242"/>
    </source>
</evidence>
<feature type="domain" description="U3 small nucleolar RNA-associated protein 6 N-terminal" evidence="7">
    <location>
        <begin position="9"/>
        <end position="83"/>
    </location>
</feature>
<dbReference type="SMART" id="SM00386">
    <property type="entry name" value="HAT"/>
    <property type="match status" value="5"/>
</dbReference>
<keyword evidence="4" id="KW-0677">Repeat</keyword>
<dbReference type="SUPFAM" id="SSF48452">
    <property type="entry name" value="TPR-like"/>
    <property type="match status" value="1"/>
</dbReference>
<dbReference type="Pfam" id="PF08640">
    <property type="entry name" value="U3_assoc_6"/>
    <property type="match status" value="1"/>
</dbReference>
<proteinExistence type="inferred from homology"/>
<dbReference type="OrthoDB" id="28112at2759"/>
<dbReference type="InterPro" id="IPR013949">
    <property type="entry name" value="Utp6"/>
</dbReference>
<dbReference type="AlphaFoldDB" id="A0A1U8BNH1"/>
<dbReference type="PANTHER" id="PTHR23271">
    <property type="entry name" value="HEPATOCELLULAR CARCINOMA-ASSOCIATED ANTIGEN 66"/>
    <property type="match status" value="1"/>
</dbReference>
<dbReference type="InterPro" id="IPR056907">
    <property type="entry name" value="UTP6_C"/>
</dbReference>
<evidence type="ECO:0000256" key="3">
    <source>
        <dbReference type="ARBA" id="ARBA00022552"/>
    </source>
</evidence>
<comment type="similarity">
    <text evidence="2">Belongs to the UTP6 family.</text>
</comment>
<evidence type="ECO:0000256" key="2">
    <source>
        <dbReference type="ARBA" id="ARBA00010734"/>
    </source>
</evidence>
<dbReference type="GO" id="GO:0005730">
    <property type="term" value="C:nucleolus"/>
    <property type="evidence" value="ECO:0007669"/>
    <property type="project" value="UniProtKB-SubCell"/>
</dbReference>
<keyword evidence="3" id="KW-0698">rRNA processing</keyword>
<evidence type="ECO:0000313" key="10">
    <source>
        <dbReference type="RefSeq" id="XP_010278634.1"/>
    </source>
</evidence>
<evidence type="ECO:0000259" key="7">
    <source>
        <dbReference type="Pfam" id="PF08640"/>
    </source>
</evidence>
<keyword evidence="9" id="KW-1185">Reference proteome</keyword>
<dbReference type="InterPro" id="IPR055347">
    <property type="entry name" value="UTP6_N"/>
</dbReference>
<evidence type="ECO:0000256" key="4">
    <source>
        <dbReference type="ARBA" id="ARBA00022737"/>
    </source>
</evidence>
<reference evidence="10" key="1">
    <citation type="submission" date="2025-08" db="UniProtKB">
        <authorList>
            <consortium name="RefSeq"/>
        </authorList>
    </citation>
    <scope>IDENTIFICATION</scope>
</reference>
<feature type="region of interest" description="Disordered" evidence="6">
    <location>
        <begin position="235"/>
        <end position="260"/>
    </location>
</feature>
<evidence type="ECO:0000259" key="8">
    <source>
        <dbReference type="Pfam" id="PF24892"/>
    </source>
</evidence>
<protein>
    <submittedName>
        <fullName evidence="10">U3 small nucleolar RNA-associated protein 6 homolog isoform X2</fullName>
    </submittedName>
</protein>
<dbReference type="GO" id="GO:0030515">
    <property type="term" value="F:snoRNA binding"/>
    <property type="evidence" value="ECO:0007669"/>
    <property type="project" value="InterPro"/>
</dbReference>
<dbReference type="FunFam" id="1.25.40.10:FF:000563">
    <property type="entry name" value="U3 small nucleolar RNA-associated protein 6"/>
    <property type="match status" value="1"/>
</dbReference>
<feature type="domain" description="U3 small nucleolar RNA-associated protein 6 homolog C-terminal" evidence="8">
    <location>
        <begin position="352"/>
        <end position="571"/>
    </location>
</feature>
<dbReference type="InterPro" id="IPR011990">
    <property type="entry name" value="TPR-like_helical_dom_sf"/>
</dbReference>
<dbReference type="Gene3D" id="1.25.40.10">
    <property type="entry name" value="Tetratricopeptide repeat domain"/>
    <property type="match status" value="2"/>
</dbReference>
<organism evidence="9 10">
    <name type="scientific">Nelumbo nucifera</name>
    <name type="common">Sacred lotus</name>
    <dbReference type="NCBI Taxonomy" id="4432"/>
    <lineage>
        <taxon>Eukaryota</taxon>
        <taxon>Viridiplantae</taxon>
        <taxon>Streptophyta</taxon>
        <taxon>Embryophyta</taxon>
        <taxon>Tracheophyta</taxon>
        <taxon>Spermatophyta</taxon>
        <taxon>Magnoliopsida</taxon>
        <taxon>Proteales</taxon>
        <taxon>Nelumbonaceae</taxon>
        <taxon>Nelumbo</taxon>
    </lineage>
</organism>
<dbReference type="GeneID" id="104612760"/>
<gene>
    <name evidence="10" type="primary">LOC104612760</name>
</gene>
<evidence type="ECO:0000256" key="6">
    <source>
        <dbReference type="SAM" id="MobiDB-lite"/>
    </source>
</evidence>
<keyword evidence="5" id="KW-0539">Nucleus</keyword>